<proteinExistence type="predicted"/>
<gene>
    <name evidence="3" type="primary">LOC136117266</name>
</gene>
<accession>A0ABM4TUB6</accession>
<dbReference type="RefSeq" id="XP_070853566.1">
    <property type="nucleotide sequence ID" value="XM_070997465.1"/>
</dbReference>
<dbReference type="GeneID" id="136117266"/>
<sequence length="129" mass="13231">MSDEENMESPVFEKVPVTKAAPEKPTADKEIGAPAADSGAVDGEKATAEAADKEEESAADGEEAKKKSIEAAPSAVESGEEAAIGDSPDAPAVGPVKRKVDDSAAKADETGATPEKKAKMEEECTKDEV</sequence>
<organism evidence="2 3">
    <name type="scientific">Drosophila suzukii</name>
    <name type="common">Spotted-wing drosophila fruit fly</name>
    <dbReference type="NCBI Taxonomy" id="28584"/>
    <lineage>
        <taxon>Eukaryota</taxon>
        <taxon>Metazoa</taxon>
        <taxon>Ecdysozoa</taxon>
        <taxon>Arthropoda</taxon>
        <taxon>Hexapoda</taxon>
        <taxon>Insecta</taxon>
        <taxon>Pterygota</taxon>
        <taxon>Neoptera</taxon>
        <taxon>Endopterygota</taxon>
        <taxon>Diptera</taxon>
        <taxon>Brachycera</taxon>
        <taxon>Muscomorpha</taxon>
        <taxon>Ephydroidea</taxon>
        <taxon>Drosophilidae</taxon>
        <taxon>Drosophila</taxon>
        <taxon>Sophophora</taxon>
    </lineage>
</organism>
<name>A0ABM4TUB6_DROSZ</name>
<feature type="compositionally biased region" description="Acidic residues" evidence="1">
    <location>
        <begin position="52"/>
        <end position="61"/>
    </location>
</feature>
<feature type="compositionally biased region" description="Basic and acidic residues" evidence="1">
    <location>
        <begin position="21"/>
        <end position="31"/>
    </location>
</feature>
<feature type="compositionally biased region" description="Basic and acidic residues" evidence="1">
    <location>
        <begin position="98"/>
        <end position="129"/>
    </location>
</feature>
<feature type="compositionally biased region" description="Basic and acidic residues" evidence="1">
    <location>
        <begin position="42"/>
        <end position="51"/>
    </location>
</feature>
<protein>
    <submittedName>
        <fullName evidence="3">NADH-quinone oxidoreductase subunit C-like</fullName>
    </submittedName>
</protein>
<dbReference type="Proteomes" id="UP001652628">
    <property type="component" value="Chromosome X"/>
</dbReference>
<evidence type="ECO:0000256" key="1">
    <source>
        <dbReference type="SAM" id="MobiDB-lite"/>
    </source>
</evidence>
<reference evidence="3" key="1">
    <citation type="submission" date="2025-08" db="UniProtKB">
        <authorList>
            <consortium name="RefSeq"/>
        </authorList>
    </citation>
    <scope>IDENTIFICATION</scope>
</reference>
<evidence type="ECO:0000313" key="3">
    <source>
        <dbReference type="RefSeq" id="XP_070853566.1"/>
    </source>
</evidence>
<evidence type="ECO:0000313" key="2">
    <source>
        <dbReference type="Proteomes" id="UP001652628"/>
    </source>
</evidence>
<keyword evidence="2" id="KW-1185">Reference proteome</keyword>
<feature type="region of interest" description="Disordered" evidence="1">
    <location>
        <begin position="1"/>
        <end position="129"/>
    </location>
</feature>